<reference evidence="2" key="2">
    <citation type="journal article" date="2022" name="Microbiol. Resour. Announc.">
        <title>Metagenome Sequencing to Explore Phylogenomics of Terrestrial Cyanobacteria.</title>
        <authorList>
            <person name="Ward R.D."/>
            <person name="Stajich J.E."/>
            <person name="Johansen J.R."/>
            <person name="Huntemann M."/>
            <person name="Clum A."/>
            <person name="Foster B."/>
            <person name="Foster B."/>
            <person name="Roux S."/>
            <person name="Palaniappan K."/>
            <person name="Varghese N."/>
            <person name="Mukherjee S."/>
            <person name="Reddy T.B.K."/>
            <person name="Daum C."/>
            <person name="Copeland A."/>
            <person name="Chen I.A."/>
            <person name="Ivanova N.N."/>
            <person name="Kyrpides N.C."/>
            <person name="Shapiro N."/>
            <person name="Eloe-Fadrosh E.A."/>
            <person name="Pietrasiak N."/>
        </authorList>
    </citation>
    <scope>NUCLEOTIDE SEQUENCE</scope>
    <source>
        <strain evidence="2">GSE-TBD4-15B</strain>
    </source>
</reference>
<evidence type="ECO:0000313" key="3">
    <source>
        <dbReference type="Proteomes" id="UP000707356"/>
    </source>
</evidence>
<sequence length="279" mass="31085">MVDPINDITRQARQGSVAAIIQVLNDKLANAGVRTRAMFDQGILQILCEAAKPEQLEQTVLVPEVRQILESLQPRSVRRVNINSRIVREQQLLWLEEINRDPDNQLLWSEEITLAKPSLIQRFAQERQAIKPSSNLISPASPRIRREKKLFWRGLVGGASLSLFLLLLGGALYHWLKPASQSANQSTSQPASPLASASPAAVKADPFAEAVRLAEQTVGAGQSAQTTSEWLNVASRWQRASDLMGQIPATDPRYPTAQDRVQRYRQNSEEAQRKAQAQQ</sequence>
<dbReference type="AlphaFoldDB" id="A0A951PB55"/>
<feature type="transmembrane region" description="Helical" evidence="1">
    <location>
        <begin position="150"/>
        <end position="176"/>
    </location>
</feature>
<evidence type="ECO:0000256" key="1">
    <source>
        <dbReference type="SAM" id="Phobius"/>
    </source>
</evidence>
<protein>
    <submittedName>
        <fullName evidence="2">Uncharacterized protein</fullName>
    </submittedName>
</protein>
<comment type="caution">
    <text evidence="2">The sequence shown here is derived from an EMBL/GenBank/DDBJ whole genome shotgun (WGS) entry which is preliminary data.</text>
</comment>
<keyword evidence="1" id="KW-1133">Transmembrane helix</keyword>
<accession>A0A951PB55</accession>
<evidence type="ECO:0000313" key="2">
    <source>
        <dbReference type="EMBL" id="MBW4466249.1"/>
    </source>
</evidence>
<keyword evidence="1" id="KW-0472">Membrane</keyword>
<name>A0A951PB55_9CYAN</name>
<organism evidence="2 3">
    <name type="scientific">Pegethrix bostrychoides GSE-TBD4-15B</name>
    <dbReference type="NCBI Taxonomy" id="2839662"/>
    <lineage>
        <taxon>Bacteria</taxon>
        <taxon>Bacillati</taxon>
        <taxon>Cyanobacteriota</taxon>
        <taxon>Cyanophyceae</taxon>
        <taxon>Oculatellales</taxon>
        <taxon>Oculatellaceae</taxon>
        <taxon>Pegethrix</taxon>
    </lineage>
</organism>
<gene>
    <name evidence="2" type="ORF">KME07_12545</name>
</gene>
<reference evidence="2" key="1">
    <citation type="submission" date="2021-05" db="EMBL/GenBank/DDBJ databases">
        <authorList>
            <person name="Pietrasiak N."/>
            <person name="Ward R."/>
            <person name="Stajich J.E."/>
            <person name="Kurbessoian T."/>
        </authorList>
    </citation>
    <scope>NUCLEOTIDE SEQUENCE</scope>
    <source>
        <strain evidence="2">GSE-TBD4-15B</strain>
    </source>
</reference>
<keyword evidence="1" id="KW-0812">Transmembrane</keyword>
<dbReference type="EMBL" id="JAHHHV010000066">
    <property type="protein sequence ID" value="MBW4466249.1"/>
    <property type="molecule type" value="Genomic_DNA"/>
</dbReference>
<proteinExistence type="predicted"/>
<dbReference type="Proteomes" id="UP000707356">
    <property type="component" value="Unassembled WGS sequence"/>
</dbReference>